<reference evidence="2 3" key="1">
    <citation type="submission" date="2014-02" db="EMBL/GenBank/DDBJ databases">
        <authorList>
            <person name="Sears C."/>
            <person name="Carroll K."/>
            <person name="Sack B.R."/>
            <person name="Qadri F."/>
            <person name="Myers L.L."/>
            <person name="Chung G.-T."/>
            <person name="Escheverria P."/>
            <person name="Fraser C.M."/>
            <person name="Sadzewicz L."/>
            <person name="Shefchek K.A."/>
            <person name="Tallon L."/>
            <person name="Das S.P."/>
            <person name="Daugherty S."/>
            <person name="Mongodin E.F."/>
        </authorList>
    </citation>
    <scope>NUCLEOTIDE SEQUENCE [LARGE SCALE GENOMIC DNA]</scope>
    <source>
        <strain evidence="2 3">3976T8</strain>
    </source>
</reference>
<evidence type="ECO:0000313" key="3">
    <source>
        <dbReference type="Proteomes" id="UP000020938"/>
    </source>
</evidence>
<dbReference type="EMBL" id="JGDS01000062">
    <property type="protein sequence ID" value="EXZ72053.1"/>
    <property type="molecule type" value="Genomic_DNA"/>
</dbReference>
<dbReference type="Proteomes" id="UP000020938">
    <property type="component" value="Unassembled WGS sequence"/>
</dbReference>
<comment type="caution">
    <text evidence="2">The sequence shown here is derived from an EMBL/GenBank/DDBJ whole genome shotgun (WGS) entry which is preliminary data.</text>
</comment>
<proteinExistence type="predicted"/>
<name>A0A016ASD4_BACFG</name>
<evidence type="ECO:0000256" key="1">
    <source>
        <dbReference type="SAM" id="Phobius"/>
    </source>
</evidence>
<sequence length="65" mass="7417">MTQCGFGIYMVHYFVVGPFFLLIGPSSLHIPLQVPLMAICIFLCSWAFTALIYKLMPRKAVWFMG</sequence>
<dbReference type="PATRIC" id="fig|1339314.3.peg.3840"/>
<protein>
    <submittedName>
        <fullName evidence="2">Putative membrane protein</fullName>
    </submittedName>
</protein>
<keyword evidence="1" id="KW-0472">Membrane</keyword>
<feature type="transmembrane region" description="Helical" evidence="1">
    <location>
        <begin position="6"/>
        <end position="24"/>
    </location>
</feature>
<organism evidence="2 3">
    <name type="scientific">Bacteroides fragilis str. 3976T8</name>
    <dbReference type="NCBI Taxonomy" id="1339314"/>
    <lineage>
        <taxon>Bacteria</taxon>
        <taxon>Pseudomonadati</taxon>
        <taxon>Bacteroidota</taxon>
        <taxon>Bacteroidia</taxon>
        <taxon>Bacteroidales</taxon>
        <taxon>Bacteroidaceae</taxon>
        <taxon>Bacteroides</taxon>
    </lineage>
</organism>
<accession>A0A016ASD4</accession>
<feature type="transmembrane region" description="Helical" evidence="1">
    <location>
        <begin position="36"/>
        <end position="56"/>
    </location>
</feature>
<keyword evidence="1" id="KW-0812">Transmembrane</keyword>
<dbReference type="AlphaFoldDB" id="A0A016ASD4"/>
<evidence type="ECO:0000313" key="2">
    <source>
        <dbReference type="EMBL" id="EXZ72053.1"/>
    </source>
</evidence>
<keyword evidence="1" id="KW-1133">Transmembrane helix</keyword>
<gene>
    <name evidence="2" type="ORF">M123_3688</name>
</gene>